<evidence type="ECO:0000313" key="6">
    <source>
        <dbReference type="Proteomes" id="UP000320209"/>
    </source>
</evidence>
<dbReference type="InterPro" id="IPR007318">
    <property type="entry name" value="Phopholipid_MeTrfase"/>
</dbReference>
<dbReference type="GO" id="GO:0008168">
    <property type="term" value="F:methyltransferase activity"/>
    <property type="evidence" value="ECO:0007669"/>
    <property type="project" value="UniProtKB-KW"/>
</dbReference>
<keyword evidence="4" id="KW-0472">Membrane</keyword>
<evidence type="ECO:0000313" key="5">
    <source>
        <dbReference type="EMBL" id="TQL69754.1"/>
    </source>
</evidence>
<keyword evidence="2" id="KW-0812">Transmembrane</keyword>
<dbReference type="EMBL" id="VFOV01000001">
    <property type="protein sequence ID" value="TQL69754.1"/>
    <property type="molecule type" value="Genomic_DNA"/>
</dbReference>
<comment type="caution">
    <text evidence="5">The sequence shown here is derived from an EMBL/GenBank/DDBJ whole genome shotgun (WGS) entry which is preliminary data.</text>
</comment>
<keyword evidence="5" id="KW-0808">Transferase</keyword>
<dbReference type="PANTHER" id="PTHR12714:SF24">
    <property type="entry name" value="SLR1182 PROTEIN"/>
    <property type="match status" value="1"/>
</dbReference>
<protein>
    <submittedName>
        <fullName evidence="5">Phospholipid methyltransferase</fullName>
    </submittedName>
</protein>
<dbReference type="GO" id="GO:0012505">
    <property type="term" value="C:endomembrane system"/>
    <property type="evidence" value="ECO:0007669"/>
    <property type="project" value="UniProtKB-SubCell"/>
</dbReference>
<gene>
    <name evidence="5" type="ORF">FB381_3669</name>
</gene>
<name>A0A543AAW1_9ACTN</name>
<keyword evidence="5" id="KW-0489">Methyltransferase</keyword>
<dbReference type="Gene3D" id="1.20.120.1630">
    <property type="match status" value="1"/>
</dbReference>
<proteinExistence type="predicted"/>
<dbReference type="PANTHER" id="PTHR12714">
    <property type="entry name" value="PROTEIN-S ISOPRENYLCYSTEINE O-METHYLTRANSFERASE"/>
    <property type="match status" value="1"/>
</dbReference>
<dbReference type="GO" id="GO:0032259">
    <property type="term" value="P:methylation"/>
    <property type="evidence" value="ECO:0007669"/>
    <property type="project" value="UniProtKB-KW"/>
</dbReference>
<evidence type="ECO:0000256" key="2">
    <source>
        <dbReference type="ARBA" id="ARBA00022692"/>
    </source>
</evidence>
<sequence length="150" mass="15952">MPHVPPPVFAAVGLVAQHLLAERRRPSAVRAVAAGAVAAGSAYVAASAVQAFRREHTTVNPVEPERATALVVEGPFRYTRNPMYVGMAGLLGAHAVLRGGLLPFVPVVGFVAVIDRLQIPAEERAMSARFGADYEGYRGSVPRWVGRVRG</sequence>
<dbReference type="RefSeq" id="WP_141781593.1">
    <property type="nucleotide sequence ID" value="NZ_VFOV01000001.1"/>
</dbReference>
<organism evidence="5 6">
    <name type="scientific">Nocardioides albertanoniae</name>
    <dbReference type="NCBI Taxonomy" id="1175486"/>
    <lineage>
        <taxon>Bacteria</taxon>
        <taxon>Bacillati</taxon>
        <taxon>Actinomycetota</taxon>
        <taxon>Actinomycetes</taxon>
        <taxon>Propionibacteriales</taxon>
        <taxon>Nocardioidaceae</taxon>
        <taxon>Nocardioides</taxon>
    </lineage>
</organism>
<keyword evidence="3" id="KW-1133">Transmembrane helix</keyword>
<evidence type="ECO:0000256" key="3">
    <source>
        <dbReference type="ARBA" id="ARBA00022989"/>
    </source>
</evidence>
<dbReference type="Pfam" id="PF04191">
    <property type="entry name" value="PEMT"/>
    <property type="match status" value="1"/>
</dbReference>
<dbReference type="OrthoDB" id="941586at2"/>
<evidence type="ECO:0000256" key="1">
    <source>
        <dbReference type="ARBA" id="ARBA00004127"/>
    </source>
</evidence>
<dbReference type="Proteomes" id="UP000320209">
    <property type="component" value="Unassembled WGS sequence"/>
</dbReference>
<reference evidence="5 6" key="1">
    <citation type="submission" date="2019-06" db="EMBL/GenBank/DDBJ databases">
        <title>Sequencing the genomes of 1000 actinobacteria strains.</title>
        <authorList>
            <person name="Klenk H.-P."/>
        </authorList>
    </citation>
    <scope>NUCLEOTIDE SEQUENCE [LARGE SCALE GENOMIC DNA]</scope>
    <source>
        <strain evidence="5 6">DSM 25218</strain>
    </source>
</reference>
<evidence type="ECO:0000256" key="4">
    <source>
        <dbReference type="ARBA" id="ARBA00023136"/>
    </source>
</evidence>
<comment type="subcellular location">
    <subcellularLocation>
        <location evidence="1">Endomembrane system</location>
        <topology evidence="1">Multi-pass membrane protein</topology>
    </subcellularLocation>
</comment>
<dbReference type="AlphaFoldDB" id="A0A543AAW1"/>
<keyword evidence="6" id="KW-1185">Reference proteome</keyword>
<accession>A0A543AAW1</accession>